<accession>A0A1A7NPI0</accession>
<proteinExistence type="inferred from homology"/>
<evidence type="ECO:0000256" key="6">
    <source>
        <dbReference type="SAM" id="Phobius"/>
    </source>
</evidence>
<feature type="transmembrane region" description="Helical" evidence="6">
    <location>
        <begin position="267"/>
        <end position="284"/>
    </location>
</feature>
<keyword evidence="4 6" id="KW-1133">Transmembrane helix</keyword>
<evidence type="ECO:0000256" key="1">
    <source>
        <dbReference type="ARBA" id="ARBA00004141"/>
    </source>
</evidence>
<dbReference type="RefSeq" id="WP_065239524.1">
    <property type="nucleotide sequence ID" value="NZ_JTJM01000033.1"/>
</dbReference>
<feature type="transmembrane region" description="Helical" evidence="6">
    <location>
        <begin position="304"/>
        <end position="330"/>
    </location>
</feature>
<evidence type="ECO:0000313" key="7">
    <source>
        <dbReference type="EMBL" id="OBW91510.1"/>
    </source>
</evidence>
<dbReference type="PANTHER" id="PTHR21716:SF64">
    <property type="entry name" value="AI-2 TRANSPORT PROTEIN TQSA"/>
    <property type="match status" value="1"/>
</dbReference>
<dbReference type="GO" id="GO:0016020">
    <property type="term" value="C:membrane"/>
    <property type="evidence" value="ECO:0007669"/>
    <property type="project" value="UniProtKB-SubCell"/>
</dbReference>
<keyword evidence="8" id="KW-1185">Reference proteome</keyword>
<dbReference type="Pfam" id="PF01594">
    <property type="entry name" value="AI-2E_transport"/>
    <property type="match status" value="1"/>
</dbReference>
<evidence type="ECO:0000313" key="8">
    <source>
        <dbReference type="Proteomes" id="UP000243558"/>
    </source>
</evidence>
<organism evidence="7 8">
    <name type="scientific">Gallibacterium genomosp. 3</name>
    <dbReference type="NCBI Taxonomy" id="505345"/>
    <lineage>
        <taxon>Bacteria</taxon>
        <taxon>Pseudomonadati</taxon>
        <taxon>Pseudomonadota</taxon>
        <taxon>Gammaproteobacteria</taxon>
        <taxon>Pasteurellales</taxon>
        <taxon>Pasteurellaceae</taxon>
        <taxon>Gallibacterium</taxon>
    </lineage>
</organism>
<dbReference type="PATRIC" id="fig|505345.7.peg.1455"/>
<evidence type="ECO:0000256" key="4">
    <source>
        <dbReference type="ARBA" id="ARBA00022989"/>
    </source>
</evidence>
<feature type="transmembrane region" description="Helical" evidence="6">
    <location>
        <begin position="142"/>
        <end position="165"/>
    </location>
</feature>
<dbReference type="NCBIfam" id="NF008930">
    <property type="entry name" value="PRK12287.1"/>
    <property type="match status" value="1"/>
</dbReference>
<dbReference type="PANTHER" id="PTHR21716">
    <property type="entry name" value="TRANSMEMBRANE PROTEIN"/>
    <property type="match status" value="1"/>
</dbReference>
<feature type="transmembrane region" description="Helical" evidence="6">
    <location>
        <begin position="9"/>
        <end position="27"/>
    </location>
</feature>
<keyword evidence="3 6" id="KW-0812">Transmembrane</keyword>
<dbReference type="GO" id="GO:0055085">
    <property type="term" value="P:transmembrane transport"/>
    <property type="evidence" value="ECO:0007669"/>
    <property type="project" value="TreeGrafter"/>
</dbReference>
<evidence type="ECO:0000256" key="3">
    <source>
        <dbReference type="ARBA" id="ARBA00022692"/>
    </source>
</evidence>
<sequence>MENNIGKQNIITVLITLACLVIILAGIKAAVEIVVPFLLALFLAIICTPLINFLVKLKVPLWLAVITLLGLIVITLTSFAGLVGNAVNEFSASIPEYKQLLAQRIASLAPIMERFDLYRFIPTNLVQEHLDPSIIMGFIRRLLAGISGVITNGFVLLLIVVFMLFEAPSMKQKLAIFFANNREERKELENIQRVLNSVISYLAIKTFVSLVTGILVWAALVILDVQYAVLWGTIAFLLNYIPNIGSVLAAIPVIIQALILNGYSDGLFVAIAFLAINMVMGNIVEPRMMGRTLGLSTLVVFISLIFWGWLLGSVGMLLSVPLTMAVKIALESSEKTKKYAYLLSEGKE</sequence>
<dbReference type="EMBL" id="JTJM01000033">
    <property type="protein sequence ID" value="OBW91510.1"/>
    <property type="molecule type" value="Genomic_DNA"/>
</dbReference>
<gene>
    <name evidence="7" type="ORF">QV01_07375</name>
</gene>
<feature type="transmembrane region" description="Helical" evidence="6">
    <location>
        <begin position="202"/>
        <end position="223"/>
    </location>
</feature>
<protein>
    <submittedName>
        <fullName evidence="7">Membrane protein</fullName>
    </submittedName>
</protein>
<dbReference type="AlphaFoldDB" id="A0A1A7NPI0"/>
<feature type="transmembrane region" description="Helical" evidence="6">
    <location>
        <begin position="33"/>
        <end position="54"/>
    </location>
</feature>
<evidence type="ECO:0000256" key="2">
    <source>
        <dbReference type="ARBA" id="ARBA00009773"/>
    </source>
</evidence>
<keyword evidence="5 6" id="KW-0472">Membrane</keyword>
<dbReference type="Proteomes" id="UP000243558">
    <property type="component" value="Unassembled WGS sequence"/>
</dbReference>
<name>A0A1A7NPI0_9PAST</name>
<dbReference type="PROSITE" id="PS51257">
    <property type="entry name" value="PROKAR_LIPOPROTEIN"/>
    <property type="match status" value="1"/>
</dbReference>
<comment type="subcellular location">
    <subcellularLocation>
        <location evidence="1">Membrane</location>
        <topology evidence="1">Multi-pass membrane protein</topology>
    </subcellularLocation>
</comment>
<dbReference type="InterPro" id="IPR002549">
    <property type="entry name" value="AI-2E-like"/>
</dbReference>
<feature type="transmembrane region" description="Helical" evidence="6">
    <location>
        <begin position="61"/>
        <end position="83"/>
    </location>
</feature>
<evidence type="ECO:0000256" key="5">
    <source>
        <dbReference type="ARBA" id="ARBA00023136"/>
    </source>
</evidence>
<dbReference type="OrthoDB" id="9799225at2"/>
<reference evidence="7 8" key="1">
    <citation type="submission" date="2014-11" db="EMBL/GenBank/DDBJ databases">
        <title>Pan-genome of Gallibacterium spp.</title>
        <authorList>
            <person name="Kudirkiene E."/>
            <person name="Bojesen A.M."/>
        </authorList>
    </citation>
    <scope>NUCLEOTIDE SEQUENCE [LARGE SCALE GENOMIC DNA]</scope>
    <source>
        <strain evidence="7 8">F151</strain>
    </source>
</reference>
<comment type="caution">
    <text evidence="7">The sequence shown here is derived from an EMBL/GenBank/DDBJ whole genome shotgun (WGS) entry which is preliminary data.</text>
</comment>
<feature type="transmembrane region" description="Helical" evidence="6">
    <location>
        <begin position="229"/>
        <end position="255"/>
    </location>
</feature>
<comment type="similarity">
    <text evidence="2">Belongs to the autoinducer-2 exporter (AI-2E) (TC 2.A.86) family.</text>
</comment>